<dbReference type="AlphaFoldDB" id="B9D1M9"/>
<name>B9D1M9_CAMRE</name>
<accession>B9D1M9</accession>
<gene>
    <name evidence="1" type="ORF">CAMRE0001_2378</name>
</gene>
<evidence type="ECO:0000313" key="1">
    <source>
        <dbReference type="EMBL" id="EEF14099.1"/>
    </source>
</evidence>
<evidence type="ECO:0000313" key="2">
    <source>
        <dbReference type="Proteomes" id="UP000003082"/>
    </source>
</evidence>
<dbReference type="STRING" id="553218.CAMRE0001_2378"/>
<proteinExistence type="predicted"/>
<sequence>MAKFNEPNFIKFIPFYAGRIFKLGALNPSNFARLKFGA</sequence>
<protein>
    <submittedName>
        <fullName evidence="1">Uncharacterized protein</fullName>
    </submittedName>
</protein>
<dbReference type="EMBL" id="ACFU01000010">
    <property type="protein sequence ID" value="EEF14099.1"/>
    <property type="molecule type" value="Genomic_DNA"/>
</dbReference>
<dbReference type="Proteomes" id="UP000003082">
    <property type="component" value="Unassembled WGS sequence"/>
</dbReference>
<organism evidence="1 2">
    <name type="scientific">Campylobacter rectus RM3267</name>
    <dbReference type="NCBI Taxonomy" id="553218"/>
    <lineage>
        <taxon>Bacteria</taxon>
        <taxon>Pseudomonadati</taxon>
        <taxon>Campylobacterota</taxon>
        <taxon>Epsilonproteobacteria</taxon>
        <taxon>Campylobacterales</taxon>
        <taxon>Campylobacteraceae</taxon>
        <taxon>Campylobacter</taxon>
    </lineage>
</organism>
<keyword evidence="2" id="KW-1185">Reference proteome</keyword>
<reference evidence="1 2" key="1">
    <citation type="submission" date="2008-08" db="EMBL/GenBank/DDBJ databases">
        <authorList>
            <person name="Madupu R."/>
            <person name="Durkin A.S."/>
            <person name="Torralba M."/>
            <person name="Methe B."/>
            <person name="Sutton G.G."/>
            <person name="Strausberg R.L."/>
            <person name="Nelson K.E."/>
        </authorList>
    </citation>
    <scope>NUCLEOTIDE SEQUENCE [LARGE SCALE GENOMIC DNA]</scope>
    <source>
        <strain evidence="1 2">RM3267</strain>
    </source>
</reference>
<comment type="caution">
    <text evidence="1">The sequence shown here is derived from an EMBL/GenBank/DDBJ whole genome shotgun (WGS) entry which is preliminary data.</text>
</comment>